<comment type="caution">
    <text evidence="7">The sequence shown here is derived from an EMBL/GenBank/DDBJ whole genome shotgun (WGS) entry which is preliminary data.</text>
</comment>
<gene>
    <name evidence="9" type="ORF">FNK824_LOCUS7710</name>
    <name evidence="7" type="ORF">RFH988_LOCUS17379</name>
    <name evidence="8" type="ORF">SEV965_LOCUS18796</name>
</gene>
<evidence type="ECO:0000256" key="2">
    <source>
        <dbReference type="ARBA" id="ARBA00022448"/>
    </source>
</evidence>
<evidence type="ECO:0000256" key="4">
    <source>
        <dbReference type="ARBA" id="ARBA00022989"/>
    </source>
</evidence>
<dbReference type="Gene3D" id="1.20.5.110">
    <property type="match status" value="1"/>
</dbReference>
<keyword evidence="5 6" id="KW-0472">Membrane</keyword>
<keyword evidence="2" id="KW-0813">Transport</keyword>
<keyword evidence="3 6" id="KW-0812">Transmembrane</keyword>
<organism evidence="7 10">
    <name type="scientific">Rotaria sordida</name>
    <dbReference type="NCBI Taxonomy" id="392033"/>
    <lineage>
        <taxon>Eukaryota</taxon>
        <taxon>Metazoa</taxon>
        <taxon>Spiralia</taxon>
        <taxon>Gnathifera</taxon>
        <taxon>Rotifera</taxon>
        <taxon>Eurotatoria</taxon>
        <taxon>Bdelloidea</taxon>
        <taxon>Philodinida</taxon>
        <taxon>Philodinidae</taxon>
        <taxon>Rotaria</taxon>
    </lineage>
</organism>
<evidence type="ECO:0000313" key="9">
    <source>
        <dbReference type="EMBL" id="CAF3678902.1"/>
    </source>
</evidence>
<dbReference type="AlphaFoldDB" id="A0A814LB57"/>
<dbReference type="OrthoDB" id="261831at2759"/>
<accession>A0A814LB57</accession>
<keyword evidence="4 6" id="KW-1133">Transmembrane helix</keyword>
<dbReference type="EMBL" id="CAJNOO010000927">
    <property type="protein sequence ID" value="CAF1063408.1"/>
    <property type="molecule type" value="Genomic_DNA"/>
</dbReference>
<dbReference type="EMBL" id="CAJNOU010001136">
    <property type="protein sequence ID" value="CAF1157663.1"/>
    <property type="molecule type" value="Genomic_DNA"/>
</dbReference>
<evidence type="ECO:0000256" key="6">
    <source>
        <dbReference type="SAM" id="Phobius"/>
    </source>
</evidence>
<dbReference type="EMBL" id="CAJOBE010000727">
    <property type="protein sequence ID" value="CAF3678902.1"/>
    <property type="molecule type" value="Genomic_DNA"/>
</dbReference>
<evidence type="ECO:0000256" key="1">
    <source>
        <dbReference type="ARBA" id="ARBA00004167"/>
    </source>
</evidence>
<protein>
    <recommendedName>
        <fullName evidence="11">t-SNARE coiled-coil homology domain-containing protein</fullName>
    </recommendedName>
</protein>
<evidence type="ECO:0000313" key="10">
    <source>
        <dbReference type="Proteomes" id="UP000663882"/>
    </source>
</evidence>
<dbReference type="Proteomes" id="UP000663889">
    <property type="component" value="Unassembled WGS sequence"/>
</dbReference>
<dbReference type="Proteomes" id="UP000663882">
    <property type="component" value="Unassembled WGS sequence"/>
</dbReference>
<evidence type="ECO:0000256" key="3">
    <source>
        <dbReference type="ARBA" id="ARBA00022692"/>
    </source>
</evidence>
<evidence type="ECO:0000313" key="7">
    <source>
        <dbReference type="EMBL" id="CAF1063408.1"/>
    </source>
</evidence>
<sequence>MVDVRFSNIYSRHTNNSYVENQTEQLCSKVKKLKYITVQISDEIKRQNADLTKYQKIMNLTSSLIGQAHHRVKLLSQAGWWKMYLYLILFSLFIFLIIYSFTK</sequence>
<reference evidence="7" key="1">
    <citation type="submission" date="2021-02" db="EMBL/GenBank/DDBJ databases">
        <authorList>
            <person name="Nowell W R."/>
        </authorList>
    </citation>
    <scope>NUCLEOTIDE SEQUENCE</scope>
</reference>
<dbReference type="PANTHER" id="PTHR12791">
    <property type="entry name" value="GOLGI SNARE BET1-RELATED"/>
    <property type="match status" value="1"/>
</dbReference>
<evidence type="ECO:0008006" key="11">
    <source>
        <dbReference type="Google" id="ProtNLM"/>
    </source>
</evidence>
<dbReference type="SUPFAM" id="SSF58038">
    <property type="entry name" value="SNARE fusion complex"/>
    <property type="match status" value="1"/>
</dbReference>
<evidence type="ECO:0000256" key="5">
    <source>
        <dbReference type="ARBA" id="ARBA00023136"/>
    </source>
</evidence>
<dbReference type="Proteomes" id="UP000663874">
    <property type="component" value="Unassembled WGS sequence"/>
</dbReference>
<dbReference type="GO" id="GO:0016020">
    <property type="term" value="C:membrane"/>
    <property type="evidence" value="ECO:0007669"/>
    <property type="project" value="UniProtKB-SubCell"/>
</dbReference>
<comment type="subcellular location">
    <subcellularLocation>
        <location evidence="1">Membrane</location>
        <topology evidence="1">Single-pass membrane protein</topology>
    </subcellularLocation>
</comment>
<proteinExistence type="predicted"/>
<feature type="transmembrane region" description="Helical" evidence="6">
    <location>
        <begin position="83"/>
        <end position="102"/>
    </location>
</feature>
<name>A0A814LB57_9BILA</name>
<evidence type="ECO:0000313" key="8">
    <source>
        <dbReference type="EMBL" id="CAF1157663.1"/>
    </source>
</evidence>